<dbReference type="SMART" id="SM00225">
    <property type="entry name" value="BTB"/>
    <property type="match status" value="2"/>
</dbReference>
<evidence type="ECO:0000313" key="5">
    <source>
        <dbReference type="EnsemblMetazoa" id="SMAR010741-PA"/>
    </source>
</evidence>
<dbReference type="PANTHER" id="PTHR46231">
    <property type="entry name" value="ANKYRIN REPEAT AND BTB/POZ DOMAIN-CONTAINING PROTEIN 1"/>
    <property type="match status" value="1"/>
</dbReference>
<dbReference type="Pfam" id="PF00651">
    <property type="entry name" value="BTB"/>
    <property type="match status" value="2"/>
</dbReference>
<dbReference type="InterPro" id="IPR011333">
    <property type="entry name" value="SKP1/BTB/POZ_sf"/>
</dbReference>
<dbReference type="CDD" id="cd18296">
    <property type="entry name" value="BTB2_POZ_ABTB1_BPOZ1"/>
    <property type="match status" value="1"/>
</dbReference>
<dbReference type="OMA" id="EGARCIY"/>
<proteinExistence type="predicted"/>
<dbReference type="Proteomes" id="UP000014500">
    <property type="component" value="Unassembled WGS sequence"/>
</dbReference>
<dbReference type="InterPro" id="IPR000210">
    <property type="entry name" value="BTB/POZ_dom"/>
</dbReference>
<dbReference type="AlphaFoldDB" id="T1JAH3"/>
<dbReference type="STRING" id="126957.T1JAH3"/>
<dbReference type="Gene3D" id="1.25.40.20">
    <property type="entry name" value="Ankyrin repeat-containing domain"/>
    <property type="match status" value="1"/>
</dbReference>
<protein>
    <recommendedName>
        <fullName evidence="4">BTB domain-containing protein</fullName>
    </recommendedName>
</protein>
<dbReference type="eggNOG" id="ENOG502QUFU">
    <property type="taxonomic scope" value="Eukaryota"/>
</dbReference>
<dbReference type="SUPFAM" id="SSF54695">
    <property type="entry name" value="POZ domain"/>
    <property type="match status" value="2"/>
</dbReference>
<name>T1JAH3_STRMM</name>
<keyword evidence="1" id="KW-0677">Repeat</keyword>
<evidence type="ECO:0000313" key="6">
    <source>
        <dbReference type="Proteomes" id="UP000014500"/>
    </source>
</evidence>
<dbReference type="InterPro" id="IPR044515">
    <property type="entry name" value="ABTB1"/>
</dbReference>
<reference evidence="6" key="1">
    <citation type="submission" date="2011-05" db="EMBL/GenBank/DDBJ databases">
        <authorList>
            <person name="Richards S.R."/>
            <person name="Qu J."/>
            <person name="Jiang H."/>
            <person name="Jhangiani S.N."/>
            <person name="Agravi P."/>
            <person name="Goodspeed R."/>
            <person name="Gross S."/>
            <person name="Mandapat C."/>
            <person name="Jackson L."/>
            <person name="Mathew T."/>
            <person name="Pu L."/>
            <person name="Thornton R."/>
            <person name="Saada N."/>
            <person name="Wilczek-Boney K.B."/>
            <person name="Lee S."/>
            <person name="Kovar C."/>
            <person name="Wu Y."/>
            <person name="Scherer S.E."/>
            <person name="Worley K.C."/>
            <person name="Muzny D.M."/>
            <person name="Gibbs R."/>
        </authorList>
    </citation>
    <scope>NUCLEOTIDE SEQUENCE</scope>
    <source>
        <strain evidence="6">Brora</strain>
    </source>
</reference>
<dbReference type="InterPro" id="IPR036770">
    <property type="entry name" value="Ankyrin_rpt-contain_sf"/>
</dbReference>
<dbReference type="EMBL" id="JH431998">
    <property type="status" value="NOT_ANNOTATED_CDS"/>
    <property type="molecule type" value="Genomic_DNA"/>
</dbReference>
<dbReference type="PhylomeDB" id="T1JAH3"/>
<feature type="domain" description="BTB" evidence="4">
    <location>
        <begin position="273"/>
        <end position="346"/>
    </location>
</feature>
<organism evidence="5 6">
    <name type="scientific">Strigamia maritima</name>
    <name type="common">European centipede</name>
    <name type="synonym">Geophilus maritimus</name>
    <dbReference type="NCBI Taxonomy" id="126957"/>
    <lineage>
        <taxon>Eukaryota</taxon>
        <taxon>Metazoa</taxon>
        <taxon>Ecdysozoa</taxon>
        <taxon>Arthropoda</taxon>
        <taxon>Myriapoda</taxon>
        <taxon>Chilopoda</taxon>
        <taxon>Pleurostigmophora</taxon>
        <taxon>Geophilomorpha</taxon>
        <taxon>Linotaeniidae</taxon>
        <taxon>Strigamia</taxon>
    </lineage>
</organism>
<dbReference type="SMART" id="SM00248">
    <property type="entry name" value="ANK"/>
    <property type="match status" value="2"/>
</dbReference>
<dbReference type="Pfam" id="PF12796">
    <property type="entry name" value="Ank_2"/>
    <property type="match status" value="1"/>
</dbReference>
<dbReference type="GO" id="GO:0000151">
    <property type="term" value="C:ubiquitin ligase complex"/>
    <property type="evidence" value="ECO:0007669"/>
    <property type="project" value="TreeGrafter"/>
</dbReference>
<dbReference type="PROSITE" id="PS50097">
    <property type="entry name" value="BTB"/>
    <property type="match status" value="2"/>
</dbReference>
<keyword evidence="6" id="KW-1185">Reference proteome</keyword>
<dbReference type="InterPro" id="IPR002110">
    <property type="entry name" value="Ankyrin_rpt"/>
</dbReference>
<dbReference type="PANTHER" id="PTHR46231:SF1">
    <property type="entry name" value="ANKYRIN REPEAT AND BTB_POZ DOMAIN-CONTAINING PROTEIN 1"/>
    <property type="match status" value="1"/>
</dbReference>
<sequence>MDIHDLFQSSRRGDLTRIQYLIEQKEIDVNIRDKWDSTPLYYACLCGHYDVVKYLLENGARCEANTFDGERCLYGALNIKIRKLLRNYSVTLQLMRRNNYEDFLLKLLESQEYSDVTFIVHGEEMRAHRCILSARSDYFCEMFQTRWRDRQLITLAHELVCPVAFKAVLHYLYTGRLETHKDLAEDCIRLAKQCQLPSLIKQLEDTINKAYSFVCTKPGTNVTTIVLEPPFGNSDLQQDFGIIAEQGMPTQFCSWVGGAELPFSPSVERACFVDLCISIDKHLFLCHKAFICARSDYMKALLRDHFNEAVVDSERDVPIITLHNIQPEIFAQIMYYSYQNSADLTINNVYDVLTAADMFLMVDLKRQCAAFLWKCVEVQSVLDLLRLSRMFELRHLEDQCTEFIAKHIDEMIGEEALHEIILEDAKTVVSRQETDTIPIIDDIRYHITSTVQTYSAVEEAHEKLRLIDELLENLGLDA</sequence>
<dbReference type="CDD" id="cd18497">
    <property type="entry name" value="BACK_ABTB1_BPOZ"/>
    <property type="match status" value="1"/>
</dbReference>
<feature type="repeat" description="ANK" evidence="3">
    <location>
        <begin position="35"/>
        <end position="67"/>
    </location>
</feature>
<dbReference type="HOGENOM" id="CLU_022885_0_0_1"/>
<dbReference type="SUPFAM" id="SSF48403">
    <property type="entry name" value="Ankyrin repeat"/>
    <property type="match status" value="1"/>
</dbReference>
<dbReference type="PROSITE" id="PS50088">
    <property type="entry name" value="ANK_REPEAT"/>
    <property type="match status" value="1"/>
</dbReference>
<evidence type="ECO:0000256" key="2">
    <source>
        <dbReference type="ARBA" id="ARBA00023043"/>
    </source>
</evidence>
<dbReference type="Gene3D" id="3.30.710.10">
    <property type="entry name" value="Potassium Channel Kv1.1, Chain A"/>
    <property type="match status" value="2"/>
</dbReference>
<evidence type="ECO:0000256" key="1">
    <source>
        <dbReference type="ARBA" id="ARBA00022737"/>
    </source>
</evidence>
<reference evidence="5" key="2">
    <citation type="submission" date="2015-02" db="UniProtKB">
        <authorList>
            <consortium name="EnsemblMetazoa"/>
        </authorList>
    </citation>
    <scope>IDENTIFICATION</scope>
</reference>
<dbReference type="PROSITE" id="PS50297">
    <property type="entry name" value="ANK_REP_REGION"/>
    <property type="match status" value="1"/>
</dbReference>
<evidence type="ECO:0000256" key="3">
    <source>
        <dbReference type="PROSITE-ProRule" id="PRU00023"/>
    </source>
</evidence>
<dbReference type="GO" id="GO:0005737">
    <property type="term" value="C:cytoplasm"/>
    <property type="evidence" value="ECO:0007669"/>
    <property type="project" value="TreeGrafter"/>
</dbReference>
<dbReference type="EnsemblMetazoa" id="SMAR010741-RA">
    <property type="protein sequence ID" value="SMAR010741-PA"/>
    <property type="gene ID" value="SMAR010741"/>
</dbReference>
<feature type="domain" description="BTB" evidence="4">
    <location>
        <begin position="114"/>
        <end position="181"/>
    </location>
</feature>
<evidence type="ECO:0000259" key="4">
    <source>
        <dbReference type="PROSITE" id="PS50097"/>
    </source>
</evidence>
<accession>T1JAH3</accession>
<keyword evidence="2 3" id="KW-0040">ANK repeat</keyword>
<dbReference type="CDD" id="cd18295">
    <property type="entry name" value="BTB1_POZ_ABTB1_BPOZ1"/>
    <property type="match status" value="1"/>
</dbReference>